<dbReference type="EMBL" id="JAODUP010000615">
    <property type="protein sequence ID" value="KAK2146348.1"/>
    <property type="molecule type" value="Genomic_DNA"/>
</dbReference>
<feature type="coiled-coil region" evidence="1">
    <location>
        <begin position="199"/>
        <end position="247"/>
    </location>
</feature>
<evidence type="ECO:0000256" key="1">
    <source>
        <dbReference type="SAM" id="Coils"/>
    </source>
</evidence>
<evidence type="ECO:0000313" key="4">
    <source>
        <dbReference type="Proteomes" id="UP001208570"/>
    </source>
</evidence>
<gene>
    <name evidence="3" type="ORF">LSH36_615g01035</name>
</gene>
<proteinExistence type="predicted"/>
<evidence type="ECO:0000313" key="3">
    <source>
        <dbReference type="EMBL" id="KAK2146348.1"/>
    </source>
</evidence>
<accession>A0AAD9MW59</accession>
<feature type="compositionally biased region" description="Polar residues" evidence="2">
    <location>
        <begin position="146"/>
        <end position="160"/>
    </location>
</feature>
<reference evidence="3" key="1">
    <citation type="journal article" date="2023" name="Mol. Biol. Evol.">
        <title>Third-Generation Sequencing Reveals the Adaptive Role of the Epigenome in Three Deep-Sea Polychaetes.</title>
        <authorList>
            <person name="Perez M."/>
            <person name="Aroh O."/>
            <person name="Sun Y."/>
            <person name="Lan Y."/>
            <person name="Juniper S.K."/>
            <person name="Young C.R."/>
            <person name="Angers B."/>
            <person name="Qian P.Y."/>
        </authorList>
    </citation>
    <scope>NUCLEOTIDE SEQUENCE</scope>
    <source>
        <strain evidence="3">P08H-3</strain>
    </source>
</reference>
<keyword evidence="4" id="KW-1185">Reference proteome</keyword>
<protein>
    <submittedName>
        <fullName evidence="3">Uncharacterized protein</fullName>
    </submittedName>
</protein>
<dbReference type="AlphaFoldDB" id="A0AAD9MW59"/>
<sequence length="353" mass="40337">MNNCFIRVCFRADKADTFPKEPERSDALYPCPDRHVRAVYVKYNCELDRQSVISTTQETSTDYQERASAFCTGLCMYEERKSYSECFDLCNWHLSQGPNYKVPLKQSSYVGPLSSVLPSTASNPATTAAPTDIDYSNDEPVFTDWPSASASGYTKSTASSDNKRRKGKKPKGNKNTTDKRKRLLKELRRKLLKDIGSKQQELSEKALALEQKIGSLESEIELGKQTIVDFEERLQHIKLEMDKIENLKANITTLIKGSRKLASGKKVRPKQLLPEGFLLPEERFSNENITELLKEFLIKDNRVKRDYSYHLFDPDRTRGGTYADKSWTLGEARNNLESIVTNSLNKEYINELL</sequence>
<comment type="caution">
    <text evidence="3">The sequence shown here is derived from an EMBL/GenBank/DDBJ whole genome shotgun (WGS) entry which is preliminary data.</text>
</comment>
<name>A0AAD9MW59_9ANNE</name>
<organism evidence="3 4">
    <name type="scientific">Paralvinella palmiformis</name>
    <dbReference type="NCBI Taxonomy" id="53620"/>
    <lineage>
        <taxon>Eukaryota</taxon>
        <taxon>Metazoa</taxon>
        <taxon>Spiralia</taxon>
        <taxon>Lophotrochozoa</taxon>
        <taxon>Annelida</taxon>
        <taxon>Polychaeta</taxon>
        <taxon>Sedentaria</taxon>
        <taxon>Canalipalpata</taxon>
        <taxon>Terebellida</taxon>
        <taxon>Terebelliformia</taxon>
        <taxon>Alvinellidae</taxon>
        <taxon>Paralvinella</taxon>
    </lineage>
</organism>
<keyword evidence="1" id="KW-0175">Coiled coil</keyword>
<dbReference type="Proteomes" id="UP001208570">
    <property type="component" value="Unassembled WGS sequence"/>
</dbReference>
<evidence type="ECO:0000256" key="2">
    <source>
        <dbReference type="SAM" id="MobiDB-lite"/>
    </source>
</evidence>
<feature type="compositionally biased region" description="Basic residues" evidence="2">
    <location>
        <begin position="163"/>
        <end position="172"/>
    </location>
</feature>
<feature type="region of interest" description="Disordered" evidence="2">
    <location>
        <begin position="146"/>
        <end position="182"/>
    </location>
</feature>